<sequence>MVIRPIMKSNEKPILRLAFLTPVLLAPLHGDVTADDDGSVGSPFLSTSANAPAWGGSVTANDSGTIVAPATGRVMSAENARVTLLADGTFLYDPTSSAAARDLASGGTLTDTFDYTLVLGEVVTEANQVLDATATVNSFGFTGLPSIVPATGTSLPPSITSAHEFDGSGGADRGSFDGSSTQDVTLEFWFKPDDVASNQIILETGGSGDGSGFFLKSDGTLFWLIKDGSASVNVGTGAIAAGEWIHVVLTHDVNASDPNDETKIYINGTLAGSDATPTDVNDWSGSDGAGLGHQGSSAVGGATATADPSPSVSTYGNFDGQIGVIRFYQNRVLSASEANANYLHALVVDDTGTVTVEVSGVDDAPDATDDLIAGPLSDSTLVSTADLTANDGAARTAPPANFGSLILNYDANYSSGSSVWENLGPVGGTALDLNLGSGVTHSPSVVSSVSSIRAAYSFDGTVNASGTYGTGTGNDAIHELLPGVDSNDATFEFWAKPANTSQVMTLFETGGGTGIGMVIDNGVLEAAMELDASTQSGSYVSYDLVADPLGLVGGDPTTDFNHYAAVARVGNSGMSLYVNGVLVDNTTSGNGSDWDGGDGFGLGRFGGNNHGGFANSAGGGTYDAPFLGEIASFRLYGAALNADQVERNYQAATNLLLVNYEAWAPGNDNDTWQNTGPVAGTALDWRLGGGVTLDGSPGSSRAQLTAAYDFDGTTDAFAVYGLSEGTDSLEDVVGDAIELQDVTVEAWVKLDVADQTQFATIFDGGATQGLGLVIDNEVLIAATETDGATLSGSTVSYDLDTDSLGVLGGQTTINEFFQVAVSVEVGGGLALFVNGVEVDSSSGGVVDTDWVGGDGDGLGHFAGDGHGGFANPAGGGAYDTYFNGSIAAFRIYGEALGEADVLQSFRAIADDTDIEGNTLSVTGIFDDATGVLKTVSQTADLDSGATVTLDSATGAFTYDPNGAFDDLVADEVGYDRFTYQVTSASGTGTAQVVVAVTGHNTAVPDTLEATELLVTNFAANQIVGNDEHALGTGGAYLNVNANDVTPADLLAGVWRNTGRGGSTYNVNMSSGSLIAPPVLESNFGAVGQSWENPVGTFTSFQPISDNDATVEIWFQPTPLTTGRQMLMESGGSGNGMAIVYNADTAEVDFIIDGGDDTNNNIQVSATGIVPGEFNQLIAIYDKDSPTVEDTLTLYLNGDPVAFSGVADASDTNAGGTTNNFSGSDGSGIGAKNASEALQNSFGLPGFPPGASAAFEGQISIVRVYDRKLSIAEVEANFDAIAQVIQSFTGTGGPGSSVTTTLGATVTLNADGSFDYDSAGLADIPEGNVVMDTFDYTISDGAGGTTTATVTVNVTGVGNFLAVDDNFGVNESDGPTVFDPVANDLGADAVVVELQSDVSNFATNIPTGTVNGETADFRDGSNHGWQFLWNAPTGWTSGGSFDGTTGALGSEADYLPLVWDATVGGWLVDDDGVDSNATAEPGAYLRISPDGTGIPGLGSTQNTAGNDKDRCLILAYTVDSDGYYGITGSTISVPSGSSGGISVETLVGPAAINSTPVAGGATASFDQLLGFANADDTIYIAISPSGSRSSDYFADLDFTIVKLPSADSQLNDILGTVTTDGSTITYDPGTVFNGLAAGQTVDETITYTIRDLSSTLDYDGGTVAFAVGQTVTSSSGGSAEILSISGDATSGTLRLGVISGTINDNDTLAGGGGGAALANGTPVASTSVSTAEFTVTVTGENDAPTANADPLAANADEDTGVTGALSVLINDTDPDQGDSLTLVVSEVQSTTVSGPTVVATDKGGSLTMYPDGTFDYVPPVTFNPLAVGETDTDTFTYLCEDSGGLPAPAAVLATITIIGANDPVTATANDYAVDLDASVSGNVITDDTGSGVDSSVDTNDTLSVSDIDTSATKGFVNLQSDGSFFYDPGCAFETLAPGATDTDTFVYTLDDSQGATDTATVTVTVTGVNQPADVPDAASLAQVVIGTGNQALGDIVVLDTDSNRSTVVAGSEPLFRYKDNVAVFSDGRPNGDADMDLDSDTGGSTLNAGAGFSVELGFLPQTADLTGTVVVFEVGGSSNGSAILLVDGIPHLLSKAGSGSGSEPTDDNPGDNVFQDLDWLGDSVVVVPLSTVPVLPGGFNELAVVYDISNDTVKYSLNGAPEGTATLLNNDSVNWYGDHTTNIGKGAGSGVGGNTNSGTGPFRDSNISNPAGGVSAVPCVNFWNEATGSAAGVATESLTATLTIQSWNGSDSLSGLSNDGGGVFSVSGSAAAVNAALAAMEFVPGGVTTYPVTISISIDDGDEDSGGAITGSIYINDAVPATVYVDDDFGGAFLDPIADADGGTPVVGATLGFDAFATLTEAVAAVDPAGTIVVNDGDYSAEGIGLTAVAPGVTLQLTGSGGSPGGSTVIIGSLNASPTNVVEIGEEGLVLGNDASTNNIDCPITGTTGTLEKVGTDTLVLGAASTFTGATTVTLGTLQLGDGTLTGTVAGPIVNDSSLVFHPMDTDTVVQSQIISGTGSVTKLGSSTLLMAAAHTYSGGTILGDESNDATNLTQVGLDSVGGPGSVTSGPFGTGILSIYGAGLSSDGAAARTVSNDLFFENGGGNSAYLGDAVNNGTLTFDGPATLTANRGISVASDVDLAGDIGSTVAGAGIVLRGGGRMIHSGSNTYVGATVMENGTLELNGSHTGGGTYTVDPGSRLEGNGSTDSAVDVDGTLSPGGNGVTTLTTGPLTVSGVLEIDVDNTAGAPGAAFDQLVVNGAVTLTGPTLTVFEVGAPEASPAPIVVIDNDTAGDAVTGTFAVGDPFSNDYLGSGRTGAVDYVAGDGNDVALIAYSIIEGWRFANGLPVDGSLDETDTDGDGLVSLLEFGFGTEIGVLDSGPLNPDGSVNGSPTTQLTFGGGVTFDALFIRRDDFGQPGSVSYTVEFSSDLGTFYPSGASPGNVADSTDDPDYHVASVPYPPLLPDGKKARFYRVRVEVVP</sequence>
<dbReference type="InterPro" id="IPR018247">
    <property type="entry name" value="EF_Hand_1_Ca_BS"/>
</dbReference>
<evidence type="ECO:0000313" key="4">
    <source>
        <dbReference type="EMBL" id="BCX46796.1"/>
    </source>
</evidence>
<organism evidence="4 5">
    <name type="scientific">Haloferula helveola</name>
    <dbReference type="NCBI Taxonomy" id="490095"/>
    <lineage>
        <taxon>Bacteria</taxon>
        <taxon>Pseudomonadati</taxon>
        <taxon>Verrucomicrobiota</taxon>
        <taxon>Verrucomicrobiia</taxon>
        <taxon>Verrucomicrobiales</taxon>
        <taxon>Verrucomicrobiaceae</taxon>
        <taxon>Haloferula</taxon>
    </lineage>
</organism>
<protein>
    <submittedName>
        <fullName evidence="4">Outermembrane adhesin-like protein</fullName>
    </submittedName>
</protein>
<evidence type="ECO:0000259" key="3">
    <source>
        <dbReference type="Pfam" id="PF17803"/>
    </source>
</evidence>
<dbReference type="InterPro" id="IPR013425">
    <property type="entry name" value="Autotrns_rpt"/>
</dbReference>
<dbReference type="NCBIfam" id="TIGR01965">
    <property type="entry name" value="VCBS_repeat"/>
    <property type="match status" value="1"/>
</dbReference>
<keyword evidence="5" id="KW-1185">Reference proteome</keyword>
<proteinExistence type="predicted"/>
<dbReference type="InterPro" id="IPR040853">
    <property type="entry name" value="RapA2_cadherin-like"/>
</dbReference>
<feature type="region of interest" description="Disordered" evidence="2">
    <location>
        <begin position="276"/>
        <end position="311"/>
    </location>
</feature>
<dbReference type="InterPro" id="IPR011050">
    <property type="entry name" value="Pectin_lyase_fold/virulence"/>
</dbReference>
<feature type="domain" description="RapA2 cadherin-like" evidence="3">
    <location>
        <begin position="1730"/>
        <end position="1815"/>
    </location>
</feature>
<evidence type="ECO:0000256" key="2">
    <source>
        <dbReference type="SAM" id="MobiDB-lite"/>
    </source>
</evidence>
<keyword evidence="1" id="KW-0732">Signal</keyword>
<gene>
    <name evidence="4" type="ORF">HAHE_07040</name>
</gene>
<dbReference type="PROSITE" id="PS00018">
    <property type="entry name" value="EF_HAND_1"/>
    <property type="match status" value="1"/>
</dbReference>
<feature type="region of interest" description="Disordered" evidence="2">
    <location>
        <begin position="2186"/>
        <end position="2206"/>
    </location>
</feature>
<dbReference type="SUPFAM" id="SSF51126">
    <property type="entry name" value="Pectin lyase-like"/>
    <property type="match status" value="1"/>
</dbReference>
<dbReference type="InterPro" id="IPR013320">
    <property type="entry name" value="ConA-like_dom_sf"/>
</dbReference>
<feature type="compositionally biased region" description="Low complexity" evidence="2">
    <location>
        <begin position="295"/>
        <end position="306"/>
    </location>
</feature>
<evidence type="ECO:0000313" key="5">
    <source>
        <dbReference type="Proteomes" id="UP001374893"/>
    </source>
</evidence>
<dbReference type="NCBIfam" id="TIGR02601">
    <property type="entry name" value="autotrns_rpt"/>
    <property type="match status" value="1"/>
</dbReference>
<dbReference type="Gene3D" id="2.60.120.200">
    <property type="match status" value="4"/>
</dbReference>
<reference evidence="4 5" key="1">
    <citation type="submission" date="2021-06" db="EMBL/GenBank/DDBJ databases">
        <title>Complete genome of Haloferula helveola possessing various polysaccharide degrading enzymes.</title>
        <authorList>
            <person name="Takami H."/>
            <person name="Huang C."/>
            <person name="Hamasaki K."/>
        </authorList>
    </citation>
    <scope>NUCLEOTIDE SEQUENCE [LARGE SCALE GENOMIC DNA]</scope>
    <source>
        <strain evidence="4 5">CN-1</strain>
    </source>
</reference>
<accession>A0ABN6GZS2</accession>
<dbReference type="SUPFAM" id="SSF49899">
    <property type="entry name" value="Concanavalin A-like lectins/glucanases"/>
    <property type="match status" value="4"/>
</dbReference>
<dbReference type="InterPro" id="IPR010221">
    <property type="entry name" value="VCBS_dom"/>
</dbReference>
<name>A0ABN6GZS2_9BACT</name>
<dbReference type="Proteomes" id="UP001374893">
    <property type="component" value="Chromosome"/>
</dbReference>
<dbReference type="EMBL" id="AP024702">
    <property type="protein sequence ID" value="BCX46796.1"/>
    <property type="molecule type" value="Genomic_DNA"/>
</dbReference>
<evidence type="ECO:0000256" key="1">
    <source>
        <dbReference type="ARBA" id="ARBA00022729"/>
    </source>
</evidence>
<dbReference type="Pfam" id="PF17963">
    <property type="entry name" value="Big_9"/>
    <property type="match status" value="2"/>
</dbReference>
<dbReference type="Pfam" id="PF17803">
    <property type="entry name" value="Cadherin_4"/>
    <property type="match status" value="1"/>
</dbReference>
<dbReference type="Pfam" id="PF13385">
    <property type="entry name" value="Laminin_G_3"/>
    <property type="match status" value="4"/>
</dbReference>